<keyword evidence="9" id="KW-1185">Reference proteome</keyword>
<dbReference type="EMBL" id="JAMXLR010000089">
    <property type="protein sequence ID" value="MCO6047119.1"/>
    <property type="molecule type" value="Genomic_DNA"/>
</dbReference>
<dbReference type="Pfam" id="PF12831">
    <property type="entry name" value="FAD_oxidored"/>
    <property type="match status" value="1"/>
</dbReference>
<protein>
    <submittedName>
        <fullName evidence="8">FAD-dependent oxidoreductase</fullName>
    </submittedName>
</protein>
<dbReference type="PANTHER" id="PTHR43498:SF1">
    <property type="entry name" value="COB--COM HETERODISULFIDE REDUCTASE IRON-SULFUR SUBUNIT A"/>
    <property type="match status" value="1"/>
</dbReference>
<reference evidence="8" key="1">
    <citation type="submission" date="2022-06" db="EMBL/GenBank/DDBJ databases">
        <title>Aeoliella straminimaris, a novel planctomycete from sediments.</title>
        <authorList>
            <person name="Vitorino I.R."/>
            <person name="Lage O.M."/>
        </authorList>
    </citation>
    <scope>NUCLEOTIDE SEQUENCE</scope>
    <source>
        <strain evidence="8">ICT_H6.2</strain>
    </source>
</reference>
<dbReference type="Gene3D" id="1.10.1330.10">
    <property type="entry name" value="Dockerin domain"/>
    <property type="match status" value="1"/>
</dbReference>
<evidence type="ECO:0000313" key="8">
    <source>
        <dbReference type="EMBL" id="MCO6047119.1"/>
    </source>
</evidence>
<keyword evidence="2" id="KW-0479">Metal-binding</keyword>
<dbReference type="Proteomes" id="UP001155241">
    <property type="component" value="Unassembled WGS sequence"/>
</dbReference>
<keyword evidence="1" id="KW-0004">4Fe-4S</keyword>
<dbReference type="PANTHER" id="PTHR43498">
    <property type="entry name" value="FERREDOXIN:COB-COM HETERODISULFIDE REDUCTASE SUBUNIT A"/>
    <property type="match status" value="1"/>
</dbReference>
<gene>
    <name evidence="8" type="ORF">NG895_24745</name>
</gene>
<keyword evidence="4" id="KW-0560">Oxidoreductase</keyword>
<keyword evidence="3" id="KW-0809">Transit peptide</keyword>
<dbReference type="SUPFAM" id="SSF51905">
    <property type="entry name" value="FAD/NAD(P)-binding domain"/>
    <property type="match status" value="1"/>
</dbReference>
<accession>A0A9X2FHQ1</accession>
<dbReference type="InterPro" id="IPR036439">
    <property type="entry name" value="Dockerin_dom_sf"/>
</dbReference>
<dbReference type="RefSeq" id="WP_252855232.1">
    <property type="nucleotide sequence ID" value="NZ_JAMXLR010000089.1"/>
</dbReference>
<dbReference type="PROSITE" id="PS00018">
    <property type="entry name" value="EF_HAND_1"/>
    <property type="match status" value="2"/>
</dbReference>
<dbReference type="GO" id="GO:0000272">
    <property type="term" value="P:polysaccharide catabolic process"/>
    <property type="evidence" value="ECO:0007669"/>
    <property type="project" value="InterPro"/>
</dbReference>
<dbReference type="GO" id="GO:0046872">
    <property type="term" value="F:metal ion binding"/>
    <property type="evidence" value="ECO:0007669"/>
    <property type="project" value="UniProtKB-KW"/>
</dbReference>
<keyword evidence="7" id="KW-0732">Signal</keyword>
<evidence type="ECO:0000256" key="2">
    <source>
        <dbReference type="ARBA" id="ARBA00022723"/>
    </source>
</evidence>
<evidence type="ECO:0000256" key="5">
    <source>
        <dbReference type="ARBA" id="ARBA00023004"/>
    </source>
</evidence>
<dbReference type="InterPro" id="IPR039650">
    <property type="entry name" value="HdrA-like"/>
</dbReference>
<dbReference type="AlphaFoldDB" id="A0A9X2FHQ1"/>
<evidence type="ECO:0000313" key="9">
    <source>
        <dbReference type="Proteomes" id="UP001155241"/>
    </source>
</evidence>
<dbReference type="Gene3D" id="3.50.50.60">
    <property type="entry name" value="FAD/NAD(P)-binding domain"/>
    <property type="match status" value="1"/>
</dbReference>
<keyword evidence="6" id="KW-0411">Iron-sulfur</keyword>
<proteinExistence type="predicted"/>
<dbReference type="InterPro" id="IPR036188">
    <property type="entry name" value="FAD/NAD-bd_sf"/>
</dbReference>
<evidence type="ECO:0000256" key="4">
    <source>
        <dbReference type="ARBA" id="ARBA00023002"/>
    </source>
</evidence>
<dbReference type="InterPro" id="IPR018247">
    <property type="entry name" value="EF_Hand_1_Ca_BS"/>
</dbReference>
<dbReference type="GO" id="GO:0051539">
    <property type="term" value="F:4 iron, 4 sulfur cluster binding"/>
    <property type="evidence" value="ECO:0007669"/>
    <property type="project" value="UniProtKB-KW"/>
</dbReference>
<feature type="chain" id="PRO_5040875844" evidence="7">
    <location>
        <begin position="37"/>
        <end position="896"/>
    </location>
</feature>
<dbReference type="GO" id="GO:0016491">
    <property type="term" value="F:oxidoreductase activity"/>
    <property type="evidence" value="ECO:0007669"/>
    <property type="project" value="UniProtKB-KW"/>
</dbReference>
<evidence type="ECO:0000256" key="1">
    <source>
        <dbReference type="ARBA" id="ARBA00022485"/>
    </source>
</evidence>
<keyword evidence="5" id="KW-0408">Iron</keyword>
<feature type="signal peptide" evidence="7">
    <location>
        <begin position="1"/>
        <end position="36"/>
    </location>
</feature>
<evidence type="ECO:0000256" key="7">
    <source>
        <dbReference type="SAM" id="SignalP"/>
    </source>
</evidence>
<organism evidence="8 9">
    <name type="scientific">Aeoliella straminimaris</name>
    <dbReference type="NCBI Taxonomy" id="2954799"/>
    <lineage>
        <taxon>Bacteria</taxon>
        <taxon>Pseudomonadati</taxon>
        <taxon>Planctomycetota</taxon>
        <taxon>Planctomycetia</taxon>
        <taxon>Pirellulales</taxon>
        <taxon>Lacipirellulaceae</taxon>
        <taxon>Aeoliella</taxon>
    </lineage>
</organism>
<name>A0A9X2FHQ1_9BACT</name>
<comment type="caution">
    <text evidence="8">The sequence shown here is derived from an EMBL/GenBank/DDBJ whole genome shotgun (WGS) entry which is preliminary data.</text>
</comment>
<evidence type="ECO:0000256" key="6">
    <source>
        <dbReference type="ARBA" id="ARBA00023014"/>
    </source>
</evidence>
<sequence>MPKLRIRYRYLCTAPFFGRLLWMAFASLAVLAPVQAEQYDVVVYGGTSAAVTAAVEAARMGKSVVIVSPDHRLGGLTSNGLGWTDIGSRDSIGGLSREFYNRIYDYYLDDDAWTLETRQNYTSRTYLDPDNQREMMFTFEPKVAEQVFDDLVAEHNIPVVAGHLDRANGVEMSGQAVSSISTVEGGTFQGKAFIDATYEGDLMAAAGVSYTVGREANSRYNESLNGIQTANSVKNQLPAGIDPYVVAGDPSSGLLPGVNSSAGGVDGKGDLRLQAYNYRMVLSNNPANRTPVLQPDNYNEADYEILFRAIEAGQSDRFFKLSPMPNNKTDSNNDSGISTDFIGGNYCLETGVNYAEADYATREQMEQAHREFQIGFVWTLQNHPRIPSSIRNAWDDWGLPLDEFTDNGHWPNQIYVREARRMVSDFVINEHHVNQEEGFEQTNSVGMGGYNMDSHNVQRYVDDAGHVQNEGDVQVAPAEGPYPISYDAMVPRPGEASNLLVPVAVSASHIAYGSLRMEPVFMTLGQSAGAAASLISERSIASQDLPYALLRSRLVRGRQVLGAGYVSNDPGILLNFGATVSDDDNSPGHLLGGIPGESWNVITGDTSAGIVDSNGGATSLSVDLGKSAPGVQSIDWNAAGYNTLSSGSAFNTDIYAGNASSALFVNDGKGSQVDLGVRISGLSEGTYDVFLTAKNTNTSVEERYNIYATTVQGSSSVTSYGSLAPSLVVNETSQQWFHEDSFLAQTISVADGEDLVLVVEGITVGEMRGFLNTLEIVKLSGVVTADVDGNGSVDIDDFLLIRSNYLQEVSLGTGGDANSDGIVNHKDFYMWRTAFVAQGGDLSLLNNLDVPTPAAVTYPIVLAPLAAAMRYRAQLRIHYLPLLVEARSSSLLDAAD</sequence>
<evidence type="ECO:0000256" key="3">
    <source>
        <dbReference type="ARBA" id="ARBA00022946"/>
    </source>
</evidence>